<reference evidence="4" key="1">
    <citation type="submission" date="2022-08" db="EMBL/GenBank/DDBJ databases">
        <title>The genomic sequence of strain Paenibacillus sp. SCIV0701.</title>
        <authorList>
            <person name="Zhao H."/>
        </authorList>
    </citation>
    <scope>NUCLEOTIDE SEQUENCE</scope>
    <source>
        <strain evidence="4">SCIV0701</strain>
    </source>
</reference>
<dbReference type="Pfam" id="PF02371">
    <property type="entry name" value="Transposase_20"/>
    <property type="match status" value="1"/>
</dbReference>
<feature type="domain" description="Transposase IS110-like N-terminal" evidence="2">
    <location>
        <begin position="8"/>
        <end position="155"/>
    </location>
</feature>
<comment type="caution">
    <text evidence="4">The sequence shown here is derived from an EMBL/GenBank/DDBJ whole genome shotgun (WGS) entry which is preliminary data.</text>
</comment>
<dbReference type="NCBIfam" id="NF033542">
    <property type="entry name" value="transpos_IS110"/>
    <property type="match status" value="1"/>
</dbReference>
<dbReference type="GO" id="GO:0004803">
    <property type="term" value="F:transposase activity"/>
    <property type="evidence" value="ECO:0007669"/>
    <property type="project" value="InterPro"/>
</dbReference>
<dbReference type="InterPro" id="IPR047650">
    <property type="entry name" value="Transpos_IS110"/>
</dbReference>
<dbReference type="InterPro" id="IPR003346">
    <property type="entry name" value="Transposase_20"/>
</dbReference>
<evidence type="ECO:0000313" key="4">
    <source>
        <dbReference type="EMBL" id="MCR2808074.1"/>
    </source>
</evidence>
<proteinExistence type="predicted"/>
<name>A0A9X2MWC1_9BACL</name>
<dbReference type="Pfam" id="PF01548">
    <property type="entry name" value="DEDD_Tnp_IS110"/>
    <property type="match status" value="1"/>
</dbReference>
<dbReference type="GO" id="GO:0006313">
    <property type="term" value="P:DNA transposition"/>
    <property type="evidence" value="ECO:0007669"/>
    <property type="project" value="InterPro"/>
</dbReference>
<evidence type="ECO:0000313" key="5">
    <source>
        <dbReference type="Proteomes" id="UP001141950"/>
    </source>
</evidence>
<dbReference type="Proteomes" id="UP001141950">
    <property type="component" value="Unassembled WGS sequence"/>
</dbReference>
<dbReference type="PANTHER" id="PTHR33055">
    <property type="entry name" value="TRANSPOSASE FOR INSERTION SEQUENCE ELEMENT IS1111A"/>
    <property type="match status" value="1"/>
</dbReference>
<dbReference type="InterPro" id="IPR002525">
    <property type="entry name" value="Transp_IS110-like_N"/>
</dbReference>
<dbReference type="GO" id="GO:0003677">
    <property type="term" value="F:DNA binding"/>
    <property type="evidence" value="ECO:0007669"/>
    <property type="project" value="InterPro"/>
</dbReference>
<keyword evidence="5" id="KW-1185">Reference proteome</keyword>
<protein>
    <submittedName>
        <fullName evidence="4">IS110 family transposase</fullName>
    </submittedName>
</protein>
<feature type="coiled-coil region" evidence="1">
    <location>
        <begin position="128"/>
        <end position="155"/>
    </location>
</feature>
<keyword evidence="1" id="KW-0175">Coiled coil</keyword>
<evidence type="ECO:0000259" key="3">
    <source>
        <dbReference type="Pfam" id="PF02371"/>
    </source>
</evidence>
<evidence type="ECO:0000256" key="1">
    <source>
        <dbReference type="SAM" id="Coils"/>
    </source>
</evidence>
<dbReference type="PANTHER" id="PTHR33055:SF15">
    <property type="entry name" value="TRANSPOSASE-RELATED"/>
    <property type="match status" value="1"/>
</dbReference>
<accession>A0A9X2MWC1</accession>
<dbReference type="EMBL" id="JANIPJ010000051">
    <property type="protein sequence ID" value="MCR2808074.1"/>
    <property type="molecule type" value="Genomic_DNA"/>
</dbReference>
<sequence length="374" mass="42804">MSLATKYVGLDVSKQKIAIAIADEGKQDPRYWGSIPHTKEAVRKWVQQVRSTDMTLEVCYEAGPTGYVLYRWLLEMDVSCTVIAPSLIPKRAGDRIKTDKRDAIRLAQLFRSGELTSIYIPTPQDEALRDLVRAREDAKEDLNRHKQRLGKLLLRLQLSPSNGATPWTHAYEEWLDTLQFSEDSQRVVFQEYRETIRETKERMKRYEREIEVQEEESHQAPLIQALQALRGVAVLTATTLASEICTISRFPSASAFMSYCGLVPSERSSGETRWQGSLTKAGNAHLRRVLVESAWSYRYSPAVKRKMRERVTGLPSEIQSIAWNAQQRLHHKYRSMMRKGKHKGTLVAALARELAGFVWAIAKEVERLDQKKTA</sequence>
<dbReference type="RefSeq" id="WP_257453151.1">
    <property type="nucleotide sequence ID" value="NZ_JANIPJ010000051.1"/>
</dbReference>
<feature type="coiled-coil region" evidence="1">
    <location>
        <begin position="189"/>
        <end position="216"/>
    </location>
</feature>
<feature type="domain" description="Transposase IS116/IS110/IS902 C-terminal" evidence="3">
    <location>
        <begin position="224"/>
        <end position="298"/>
    </location>
</feature>
<evidence type="ECO:0000259" key="2">
    <source>
        <dbReference type="Pfam" id="PF01548"/>
    </source>
</evidence>
<gene>
    <name evidence="4" type="ORF">NQZ67_29885</name>
</gene>
<dbReference type="AlphaFoldDB" id="A0A9X2MWC1"/>
<organism evidence="4 5">
    <name type="scientific">Paenibacillus soyae</name>
    <dbReference type="NCBI Taxonomy" id="2969249"/>
    <lineage>
        <taxon>Bacteria</taxon>
        <taxon>Bacillati</taxon>
        <taxon>Bacillota</taxon>
        <taxon>Bacilli</taxon>
        <taxon>Bacillales</taxon>
        <taxon>Paenibacillaceae</taxon>
        <taxon>Paenibacillus</taxon>
    </lineage>
</organism>